<dbReference type="Pfam" id="PF08534">
    <property type="entry name" value="Redoxin"/>
    <property type="match status" value="1"/>
</dbReference>
<sequence>MKTIYVQQLLLCLFIKVAVANAQPLQKGEMMPPVVFNELINHDAATLNIATLDKKLVILDFWSTGCMGCILAFPKIDELQKKWGKDIQIIMVNTQRADSTRRFFKKRSKIKIPAVPFITGDTLLQKLFRPLGLPMHVWLDQDLRFLSSTGGETTTDSTIARYLRNKTVDLATYESGWVRVNSLVDTMYYPLLRQFSYLGLNKTGSAYSYDSVTMARIDLIETRNVSVEQLYMQAYSETEGEDFSEPGRTVVEVADPYGVCMPPSDENLREWERKYAYYYTLVIPKEKTPQKFEFMRQDLNRYFPIRAVVEKRKHKVIALVQTGSMDMLYTKGGKVSWNLTRSSEYGDVQDSLRCLRHVKFKEFPGLLKGFMREQYGIPFVNTIQADFFIDICLPGEAVESLSLPELNKALKKYGMELQKKEMLLPTLVLKDAL</sequence>
<feature type="domain" description="Thioredoxin" evidence="2">
    <location>
        <begin position="12"/>
        <end position="168"/>
    </location>
</feature>
<gene>
    <name evidence="3" type="ORF">ACFS6H_11760</name>
</gene>
<name>A0ABW6A549_9BACT</name>
<dbReference type="InterPro" id="IPR013766">
    <property type="entry name" value="Thioredoxin_domain"/>
</dbReference>
<dbReference type="EMBL" id="JBHUOZ010000003">
    <property type="protein sequence ID" value="MFD2920392.1"/>
    <property type="molecule type" value="Genomic_DNA"/>
</dbReference>
<dbReference type="InterPro" id="IPR036249">
    <property type="entry name" value="Thioredoxin-like_sf"/>
</dbReference>
<dbReference type="Proteomes" id="UP001597511">
    <property type="component" value="Unassembled WGS sequence"/>
</dbReference>
<dbReference type="PANTHER" id="PTHR42852:SF13">
    <property type="entry name" value="PROTEIN DIPZ"/>
    <property type="match status" value="1"/>
</dbReference>
<protein>
    <submittedName>
        <fullName evidence="3">TlpA family protein disulfide reductase</fullName>
    </submittedName>
</protein>
<proteinExistence type="predicted"/>
<accession>A0ABW6A549</accession>
<dbReference type="RefSeq" id="WP_386098650.1">
    <property type="nucleotide sequence ID" value="NZ_JBHUOZ010000003.1"/>
</dbReference>
<evidence type="ECO:0000256" key="1">
    <source>
        <dbReference type="SAM" id="SignalP"/>
    </source>
</evidence>
<dbReference type="SUPFAM" id="SSF52833">
    <property type="entry name" value="Thioredoxin-like"/>
    <property type="match status" value="1"/>
</dbReference>
<comment type="caution">
    <text evidence="3">The sequence shown here is derived from an EMBL/GenBank/DDBJ whole genome shotgun (WGS) entry which is preliminary data.</text>
</comment>
<dbReference type="InterPro" id="IPR050553">
    <property type="entry name" value="Thioredoxin_ResA/DsbE_sf"/>
</dbReference>
<dbReference type="PROSITE" id="PS51352">
    <property type="entry name" value="THIOREDOXIN_2"/>
    <property type="match status" value="1"/>
</dbReference>
<feature type="signal peptide" evidence="1">
    <location>
        <begin position="1"/>
        <end position="22"/>
    </location>
</feature>
<organism evidence="3 4">
    <name type="scientific">Terrimonas rubra</name>
    <dbReference type="NCBI Taxonomy" id="1035890"/>
    <lineage>
        <taxon>Bacteria</taxon>
        <taxon>Pseudomonadati</taxon>
        <taxon>Bacteroidota</taxon>
        <taxon>Chitinophagia</taxon>
        <taxon>Chitinophagales</taxon>
        <taxon>Chitinophagaceae</taxon>
        <taxon>Terrimonas</taxon>
    </lineage>
</organism>
<evidence type="ECO:0000313" key="4">
    <source>
        <dbReference type="Proteomes" id="UP001597511"/>
    </source>
</evidence>
<dbReference type="InterPro" id="IPR013740">
    <property type="entry name" value="Redoxin"/>
</dbReference>
<keyword evidence="4" id="KW-1185">Reference proteome</keyword>
<evidence type="ECO:0000313" key="3">
    <source>
        <dbReference type="EMBL" id="MFD2920392.1"/>
    </source>
</evidence>
<keyword evidence="1" id="KW-0732">Signal</keyword>
<dbReference type="Gene3D" id="3.40.30.10">
    <property type="entry name" value="Glutaredoxin"/>
    <property type="match status" value="1"/>
</dbReference>
<evidence type="ECO:0000259" key="2">
    <source>
        <dbReference type="PROSITE" id="PS51352"/>
    </source>
</evidence>
<reference evidence="4" key="1">
    <citation type="journal article" date="2019" name="Int. J. Syst. Evol. Microbiol.">
        <title>The Global Catalogue of Microorganisms (GCM) 10K type strain sequencing project: providing services to taxonomists for standard genome sequencing and annotation.</title>
        <authorList>
            <consortium name="The Broad Institute Genomics Platform"/>
            <consortium name="The Broad Institute Genome Sequencing Center for Infectious Disease"/>
            <person name="Wu L."/>
            <person name="Ma J."/>
        </authorList>
    </citation>
    <scope>NUCLEOTIDE SEQUENCE [LARGE SCALE GENOMIC DNA]</scope>
    <source>
        <strain evidence="4">KCTC 23299</strain>
    </source>
</reference>
<feature type="chain" id="PRO_5046323260" evidence="1">
    <location>
        <begin position="23"/>
        <end position="433"/>
    </location>
</feature>
<dbReference type="PANTHER" id="PTHR42852">
    <property type="entry name" value="THIOL:DISULFIDE INTERCHANGE PROTEIN DSBE"/>
    <property type="match status" value="1"/>
</dbReference>